<keyword evidence="2" id="KW-1185">Reference proteome</keyword>
<evidence type="ECO:0000313" key="2">
    <source>
        <dbReference type="Proteomes" id="UP000198906"/>
    </source>
</evidence>
<dbReference type="AlphaFoldDB" id="A0A1C6RDS4"/>
<evidence type="ECO:0000313" key="1">
    <source>
        <dbReference type="EMBL" id="SCL15307.1"/>
    </source>
</evidence>
<accession>A0A1C6RDS4</accession>
<dbReference type="EMBL" id="FMHU01000001">
    <property type="protein sequence ID" value="SCL15307.1"/>
    <property type="molecule type" value="Genomic_DNA"/>
</dbReference>
<protein>
    <submittedName>
        <fullName evidence="1">Uncharacterized protein</fullName>
    </submittedName>
</protein>
<dbReference type="RefSeq" id="WP_141713979.1">
    <property type="nucleotide sequence ID" value="NZ_FMHU01000001.1"/>
</dbReference>
<sequence>MEPEWLYGSPFSDIAPEPESNLPFADVDRLITILNTTRARPLRTVQGETGIQERHWLCEWWFPTHRRARVIA</sequence>
<name>A0A1C6RDS4_9ACTN</name>
<dbReference type="Proteomes" id="UP000198906">
    <property type="component" value="Unassembled WGS sequence"/>
</dbReference>
<reference evidence="2" key="1">
    <citation type="submission" date="2016-06" db="EMBL/GenBank/DDBJ databases">
        <authorList>
            <person name="Varghese N."/>
        </authorList>
    </citation>
    <scope>NUCLEOTIDE SEQUENCE [LARGE SCALE GENOMIC DNA]</scope>
    <source>
        <strain evidence="2">DSM 46123</strain>
    </source>
</reference>
<organism evidence="1 2">
    <name type="scientific">Micromonospora inyonensis</name>
    <dbReference type="NCBI Taxonomy" id="47866"/>
    <lineage>
        <taxon>Bacteria</taxon>
        <taxon>Bacillati</taxon>
        <taxon>Actinomycetota</taxon>
        <taxon>Actinomycetes</taxon>
        <taxon>Micromonosporales</taxon>
        <taxon>Micromonosporaceae</taxon>
        <taxon>Micromonospora</taxon>
    </lineage>
</organism>
<dbReference type="STRING" id="47866.GA0074694_1148"/>
<proteinExistence type="predicted"/>
<gene>
    <name evidence="1" type="ORF">GA0074694_1148</name>
</gene>